<protein>
    <recommendedName>
        <fullName evidence="12">Auxin efflux carrier</fullName>
    </recommendedName>
</protein>
<evidence type="ECO:0008006" key="12">
    <source>
        <dbReference type="Google" id="ProtNLM"/>
    </source>
</evidence>
<feature type="transmembrane region" description="Helical" evidence="9">
    <location>
        <begin position="340"/>
        <end position="361"/>
    </location>
</feature>
<dbReference type="OrthoDB" id="191139at2759"/>
<comment type="caution">
    <text evidence="10">The sequence shown here is derived from an EMBL/GenBank/DDBJ whole genome shotgun (WGS) entry which is preliminary data.</text>
</comment>
<evidence type="ECO:0000256" key="3">
    <source>
        <dbReference type="ARBA" id="ARBA00022448"/>
    </source>
</evidence>
<evidence type="ECO:0000256" key="8">
    <source>
        <dbReference type="ARBA" id="ARBA00025752"/>
    </source>
</evidence>
<evidence type="ECO:0000256" key="4">
    <source>
        <dbReference type="ARBA" id="ARBA00022692"/>
    </source>
</evidence>
<feature type="transmembrane region" description="Helical" evidence="9">
    <location>
        <begin position="205"/>
        <end position="222"/>
    </location>
</feature>
<organism evidence="10 11">
    <name type="scientific">Triparma strigata</name>
    <dbReference type="NCBI Taxonomy" id="1606541"/>
    <lineage>
        <taxon>Eukaryota</taxon>
        <taxon>Sar</taxon>
        <taxon>Stramenopiles</taxon>
        <taxon>Ochrophyta</taxon>
        <taxon>Bolidophyceae</taxon>
        <taxon>Parmales</taxon>
        <taxon>Triparmaceae</taxon>
        <taxon>Triparma</taxon>
    </lineage>
</organism>
<comment type="function">
    <text evidence="7">Involved in cellular auxin homeostasis by regulating auxin metabolism. Regulates intracellular auxin accumulation at the endoplasmic reticulum and thus auxin availability for nuclear auxin signaling.</text>
</comment>
<name>A0A9W7EA12_9STRA</name>
<dbReference type="GO" id="GO:0055085">
    <property type="term" value="P:transmembrane transport"/>
    <property type="evidence" value="ECO:0007669"/>
    <property type="project" value="InterPro"/>
</dbReference>
<evidence type="ECO:0000313" key="10">
    <source>
        <dbReference type="EMBL" id="GMH71387.1"/>
    </source>
</evidence>
<dbReference type="InterPro" id="IPR045033">
    <property type="entry name" value="PILS1/3/4/5/7"/>
</dbReference>
<feature type="transmembrane region" description="Helical" evidence="9">
    <location>
        <begin position="61"/>
        <end position="82"/>
    </location>
</feature>
<evidence type="ECO:0000256" key="2">
    <source>
        <dbReference type="ARBA" id="ARBA00004308"/>
    </source>
</evidence>
<proteinExistence type="inferred from homology"/>
<sequence length="400" mass="43750">MINVFLVSLCGFLLSLYPKRNPLLPTQGLKLLARLSISVFAPALTIYSTSAAMNWERFQQALVLILFSTFQNFLSLFVARLFRCFHDDIRLAKVVEVAVGTPNQLSLPIMVMLSMCKSSVVNADFDDDSDVCGEVALSYLFIYAMGFYVSFWGYGYGTLASLRKSTDPATNPNTHIPTSPQTSTTTKSKLLNLATFLKKAVFNHMLVYVYVGVLIACFPAAQDTLYGDGGFLRPLGDALRTVGEPTVAVNCIIMSGSLALTFSTNRAQQNKDEDNDDVELSIISNKAGDVVTVEAAIAQIPPGKSIFLHSFLRLIVMPAVMISLLMVAVNSGLIPKEQRLIQIIIAVEAASPSAQMMIVSLNELQIQDMAGSLAFMYLPHYCLSIFTITGWTTLAGNLIY</sequence>
<evidence type="ECO:0000313" key="11">
    <source>
        <dbReference type="Proteomes" id="UP001165085"/>
    </source>
</evidence>
<comment type="similarity">
    <text evidence="8">Belongs to the auxin efflux carrier (TC 2.A.69.2) family.</text>
</comment>
<dbReference type="AlphaFoldDB" id="A0A9W7EA12"/>
<gene>
    <name evidence="10" type="ORF">TrST_g3342</name>
</gene>
<evidence type="ECO:0000256" key="5">
    <source>
        <dbReference type="ARBA" id="ARBA00022989"/>
    </source>
</evidence>
<reference evidence="11" key="1">
    <citation type="journal article" date="2023" name="Commun. Biol.">
        <title>Genome analysis of Parmales, the sister group of diatoms, reveals the evolutionary specialization of diatoms from phago-mixotrophs to photoautotrophs.</title>
        <authorList>
            <person name="Ban H."/>
            <person name="Sato S."/>
            <person name="Yoshikawa S."/>
            <person name="Yamada K."/>
            <person name="Nakamura Y."/>
            <person name="Ichinomiya M."/>
            <person name="Sato N."/>
            <person name="Blanc-Mathieu R."/>
            <person name="Endo H."/>
            <person name="Kuwata A."/>
            <person name="Ogata H."/>
        </authorList>
    </citation>
    <scope>NUCLEOTIDE SEQUENCE [LARGE SCALE GENOMIC DNA]</scope>
    <source>
        <strain evidence="11">NIES 3701</strain>
    </source>
</reference>
<accession>A0A9W7EA12</accession>
<evidence type="ECO:0000256" key="6">
    <source>
        <dbReference type="ARBA" id="ARBA00023136"/>
    </source>
</evidence>
<dbReference type="PANTHER" id="PTHR31651:SF33">
    <property type="entry name" value="PROTEIN PIN-LIKES 1"/>
    <property type="match status" value="1"/>
</dbReference>
<feature type="transmembrane region" description="Helical" evidence="9">
    <location>
        <begin position="373"/>
        <end position="394"/>
    </location>
</feature>
<dbReference type="GO" id="GO:0016020">
    <property type="term" value="C:membrane"/>
    <property type="evidence" value="ECO:0007669"/>
    <property type="project" value="UniProtKB-SubCell"/>
</dbReference>
<keyword evidence="6 9" id="KW-0472">Membrane</keyword>
<dbReference type="GO" id="GO:0012505">
    <property type="term" value="C:endomembrane system"/>
    <property type="evidence" value="ECO:0007669"/>
    <property type="project" value="UniProtKB-SubCell"/>
</dbReference>
<keyword evidence="3" id="KW-0813">Transport</keyword>
<evidence type="ECO:0000256" key="7">
    <source>
        <dbReference type="ARBA" id="ARBA00025100"/>
    </source>
</evidence>
<dbReference type="InterPro" id="IPR004776">
    <property type="entry name" value="Mem_transp_PIN-like"/>
</dbReference>
<comment type="subcellular location">
    <subcellularLocation>
        <location evidence="2">Endomembrane system</location>
    </subcellularLocation>
    <subcellularLocation>
        <location evidence="1">Membrane</location>
        <topology evidence="1">Multi-pass membrane protein</topology>
    </subcellularLocation>
</comment>
<dbReference type="EMBL" id="BRXY01000148">
    <property type="protein sequence ID" value="GMH71387.1"/>
    <property type="molecule type" value="Genomic_DNA"/>
</dbReference>
<feature type="transmembrane region" description="Helical" evidence="9">
    <location>
        <begin position="311"/>
        <end position="334"/>
    </location>
</feature>
<dbReference type="PANTHER" id="PTHR31651">
    <property type="match status" value="1"/>
</dbReference>
<keyword evidence="5 9" id="KW-1133">Transmembrane helix</keyword>
<keyword evidence="11" id="KW-1185">Reference proteome</keyword>
<evidence type="ECO:0000256" key="9">
    <source>
        <dbReference type="SAM" id="Phobius"/>
    </source>
</evidence>
<keyword evidence="4 9" id="KW-0812">Transmembrane</keyword>
<dbReference type="Pfam" id="PF03547">
    <property type="entry name" value="Mem_trans"/>
    <property type="match status" value="1"/>
</dbReference>
<dbReference type="Proteomes" id="UP001165085">
    <property type="component" value="Unassembled WGS sequence"/>
</dbReference>
<feature type="transmembrane region" description="Helical" evidence="9">
    <location>
        <begin position="136"/>
        <end position="155"/>
    </location>
</feature>
<evidence type="ECO:0000256" key="1">
    <source>
        <dbReference type="ARBA" id="ARBA00004141"/>
    </source>
</evidence>
<feature type="transmembrane region" description="Helical" evidence="9">
    <location>
        <begin position="28"/>
        <end position="49"/>
    </location>
</feature>